<name>A0A9W8JJN0_9AGAR</name>
<accession>A0A9W8JJN0</accession>
<dbReference type="OrthoDB" id="6017046at2759"/>
<dbReference type="PANTHER" id="PTHR46177:SF1">
    <property type="entry name" value="INTEGRASE CATALYTIC DOMAIN-CONTAINING PROTEIN"/>
    <property type="match status" value="1"/>
</dbReference>
<dbReference type="AlphaFoldDB" id="A0A9W8JJN0"/>
<feature type="domain" description="Integrase core" evidence="1">
    <location>
        <begin position="336"/>
        <end position="416"/>
    </location>
</feature>
<evidence type="ECO:0000313" key="3">
    <source>
        <dbReference type="Proteomes" id="UP001140091"/>
    </source>
</evidence>
<dbReference type="InterPro" id="IPR058913">
    <property type="entry name" value="Integrase_dom_put"/>
</dbReference>
<protein>
    <recommendedName>
        <fullName evidence="1">Integrase core domain-containing protein</fullName>
    </recommendedName>
</protein>
<keyword evidence="3" id="KW-1185">Reference proteome</keyword>
<sequence>MGGDNTAGLCLDFGISGDGCGGWFPQKPLAGLCDKCEKLSSLEEGSLEYKKLLNARRLRGWHAMRLVLQVLDARLTKKPAPAFAPGGPLGRSSSSISSTGEDNVIVNFECRVKTEDKRSLKSANLDLGFWGRGWKPQTYLSGTISRHDGMRRVRDSNYWDSYCEQKNIDTSVSFSCDTIRRILALHAPEGLDKRFPGINRIKRSSLSALGPGHQYHADGHEKLNAQALGMGGVGITIYGIKDQWSSFIIHLVVVPNNRLADTIGHVYLDAVEKEKHKFQTGISLQTCSDWAVIFAHPVIPITMVVDKGSEIGEMFAHQTGLRTVYTDFDVDKYPPMIQIRSIHNTPIEGLWHWFLKTYGLNIKDVIVNGYRDGFYNPNNPVHLLLFYWLWPKVVQEQLDTFTEFWNTHRIRTQKEKPNMCGSTPKHAFIAPKAPAEKVSIPVHQEVLDHLRSKIPTPRDEAMRWVSAEFSHIAQAAFITIGSPSLSPPTTGWETFTLMLPHIPCDAALG</sequence>
<evidence type="ECO:0000313" key="2">
    <source>
        <dbReference type="EMBL" id="KAJ2935667.1"/>
    </source>
</evidence>
<feature type="non-terminal residue" evidence="2">
    <location>
        <position position="1"/>
    </location>
</feature>
<gene>
    <name evidence="2" type="ORF">H1R20_g1428</name>
</gene>
<dbReference type="EMBL" id="JANBPK010000411">
    <property type="protein sequence ID" value="KAJ2935667.1"/>
    <property type="molecule type" value="Genomic_DNA"/>
</dbReference>
<comment type="caution">
    <text evidence="2">The sequence shown here is derived from an EMBL/GenBank/DDBJ whole genome shotgun (WGS) entry which is preliminary data.</text>
</comment>
<dbReference type="PANTHER" id="PTHR46177">
    <property type="entry name" value="INTEGRASE CATALYTIC DOMAIN-CONTAINING PROTEIN"/>
    <property type="match status" value="1"/>
</dbReference>
<reference evidence="2" key="1">
    <citation type="submission" date="2022-06" db="EMBL/GenBank/DDBJ databases">
        <title>Genome Sequence of Candolleomyces eurysporus.</title>
        <authorList>
            <person name="Buettner E."/>
        </authorList>
    </citation>
    <scope>NUCLEOTIDE SEQUENCE</scope>
    <source>
        <strain evidence="2">VTCC 930004</strain>
    </source>
</reference>
<proteinExistence type="predicted"/>
<evidence type="ECO:0000259" key="1">
    <source>
        <dbReference type="Pfam" id="PF24764"/>
    </source>
</evidence>
<organism evidence="2 3">
    <name type="scientific">Candolleomyces eurysporus</name>
    <dbReference type="NCBI Taxonomy" id="2828524"/>
    <lineage>
        <taxon>Eukaryota</taxon>
        <taxon>Fungi</taxon>
        <taxon>Dikarya</taxon>
        <taxon>Basidiomycota</taxon>
        <taxon>Agaricomycotina</taxon>
        <taxon>Agaricomycetes</taxon>
        <taxon>Agaricomycetidae</taxon>
        <taxon>Agaricales</taxon>
        <taxon>Agaricineae</taxon>
        <taxon>Psathyrellaceae</taxon>
        <taxon>Candolleomyces</taxon>
    </lineage>
</organism>
<dbReference type="Pfam" id="PF24764">
    <property type="entry name" value="rva_4"/>
    <property type="match status" value="1"/>
</dbReference>
<dbReference type="Proteomes" id="UP001140091">
    <property type="component" value="Unassembled WGS sequence"/>
</dbReference>